<dbReference type="AlphaFoldDB" id="A0A1Y5PGJ4"/>
<keyword evidence="5 7" id="KW-0456">Lyase</keyword>
<gene>
    <name evidence="7" type="ORF">MHPYR_50002</name>
</gene>
<comment type="similarity">
    <text evidence="2">Belongs to the class I fructose-bisphosphate aldolase family.</text>
</comment>
<dbReference type="InterPro" id="IPR000741">
    <property type="entry name" value="FBA_I"/>
</dbReference>
<dbReference type="PANTHER" id="PTHR11627">
    <property type="entry name" value="FRUCTOSE-BISPHOSPHATE ALDOLASE"/>
    <property type="match status" value="1"/>
</dbReference>
<evidence type="ECO:0000256" key="6">
    <source>
        <dbReference type="ARBA" id="ARBA00029799"/>
    </source>
</evidence>
<keyword evidence="4" id="KW-0324">Glycolysis</keyword>
<dbReference type="UniPathway" id="UPA00109">
    <property type="reaction ID" value="UER00183"/>
</dbReference>
<dbReference type="Gene3D" id="3.20.20.70">
    <property type="entry name" value="Aldolase class I"/>
    <property type="match status" value="1"/>
</dbReference>
<dbReference type="GO" id="GO:0006096">
    <property type="term" value="P:glycolytic process"/>
    <property type="evidence" value="ECO:0007669"/>
    <property type="project" value="UniProtKB-UniPathway"/>
</dbReference>
<reference evidence="7" key="1">
    <citation type="submission" date="2016-03" db="EMBL/GenBank/DDBJ databases">
        <authorList>
            <person name="Ploux O."/>
        </authorList>
    </citation>
    <scope>NUCLEOTIDE SEQUENCE</scope>
    <source>
        <strain evidence="7">UC10</strain>
    </source>
</reference>
<dbReference type="Pfam" id="PF00274">
    <property type="entry name" value="Glycolytic"/>
    <property type="match status" value="1"/>
</dbReference>
<name>A0A1Y5PGJ4_9MYCO</name>
<evidence type="ECO:0000313" key="7">
    <source>
        <dbReference type="EMBL" id="SBS77835.1"/>
    </source>
</evidence>
<dbReference type="EC" id="4.1.2.13" evidence="3"/>
<evidence type="ECO:0000256" key="4">
    <source>
        <dbReference type="ARBA" id="ARBA00023152"/>
    </source>
</evidence>
<evidence type="ECO:0000256" key="2">
    <source>
        <dbReference type="ARBA" id="ARBA00010387"/>
    </source>
</evidence>
<dbReference type="NCBIfam" id="NF033379">
    <property type="entry name" value="FrucBisAld_I"/>
    <property type="match status" value="1"/>
</dbReference>
<evidence type="ECO:0000256" key="1">
    <source>
        <dbReference type="ARBA" id="ARBA00004714"/>
    </source>
</evidence>
<dbReference type="InterPro" id="IPR013785">
    <property type="entry name" value="Aldolase_TIM"/>
</dbReference>
<dbReference type="GO" id="GO:0004332">
    <property type="term" value="F:fructose-bisphosphate aldolase activity"/>
    <property type="evidence" value="ECO:0007669"/>
    <property type="project" value="UniProtKB-EC"/>
</dbReference>
<evidence type="ECO:0000256" key="5">
    <source>
        <dbReference type="ARBA" id="ARBA00023239"/>
    </source>
</evidence>
<dbReference type="SUPFAM" id="SSF51569">
    <property type="entry name" value="Aldolase"/>
    <property type="match status" value="1"/>
</dbReference>
<proteinExistence type="inferred from homology"/>
<organism evidence="7">
    <name type="scientific">uncultured Mycobacterium sp</name>
    <dbReference type="NCBI Taxonomy" id="171292"/>
    <lineage>
        <taxon>Bacteria</taxon>
        <taxon>Bacillati</taxon>
        <taxon>Actinomycetota</taxon>
        <taxon>Actinomycetes</taxon>
        <taxon>Mycobacteriales</taxon>
        <taxon>Mycobacteriaceae</taxon>
        <taxon>Mycobacterium</taxon>
        <taxon>environmental samples</taxon>
    </lineage>
</organism>
<dbReference type="EMBL" id="FLQS01000045">
    <property type="protein sequence ID" value="SBS77835.1"/>
    <property type="molecule type" value="Genomic_DNA"/>
</dbReference>
<accession>A0A1Y5PGJ4</accession>
<sequence length="336" mass="34697">MTTVVNDCRQIAARLTAPGKGILAADESISTMSSRLEGVSAAPTAENRRAYRELLAATPGLADGVSGIILCEETLGQTFGDGRPFAQAVTELGILAGIKVDTGAKPCPGLPGETVTEGLDGLPARLARYAELGATFAKWRAVLTIGDNTPSWGAIGTNANALARYAAACQEAGLVPIVEPEVMMTGSHSIARCAEVTATVHAAVRQQLSLLNVDLAGIVLKPNMVIEGDDCPQQSTPAEVAEATVRVLRAWPAELAGVAFLSGGQAPERATANLEALQHHQTLWPLTFSFGRALVSPALAAWAGDEARVADGQAALGVHVAANAAAVRLRAELQSA</sequence>
<evidence type="ECO:0000256" key="3">
    <source>
        <dbReference type="ARBA" id="ARBA00013068"/>
    </source>
</evidence>
<protein>
    <recommendedName>
        <fullName evidence="3">fructose-bisphosphate aldolase</fullName>
        <ecNumber evidence="3">4.1.2.13</ecNumber>
    </recommendedName>
    <alternativeName>
        <fullName evidence="6">Fructose-bisphosphate aldolase class I</fullName>
    </alternativeName>
</protein>
<comment type="pathway">
    <text evidence="1">Carbohydrate degradation; glycolysis; D-glyceraldehyde 3-phosphate and glycerone phosphate from D-glucose: step 4/4.</text>
</comment>